<dbReference type="InterPro" id="IPR051578">
    <property type="entry name" value="GDPD"/>
</dbReference>
<feature type="compositionally biased region" description="Polar residues" evidence="3">
    <location>
        <begin position="705"/>
        <end position="716"/>
    </location>
</feature>
<feature type="domain" description="CBM20" evidence="4">
    <location>
        <begin position="10"/>
        <end position="153"/>
    </location>
</feature>
<dbReference type="AlphaFoldDB" id="A0A1I8EAM5"/>
<dbReference type="Pfam" id="PF25329">
    <property type="entry name" value="C2_GDE1"/>
    <property type="match status" value="1"/>
</dbReference>
<evidence type="ECO:0008006" key="7">
    <source>
        <dbReference type="Google" id="ProtNLM"/>
    </source>
</evidence>
<sequence length="792" mass="89904">MPGQALTAQMSVVPRIVLHFSVEVEAVRPWEYVFVTGSLPVLGGWIPSSAFILFPDPDSARQRWESEVEIGLDPVKFRYFIGYYLHNGKKEEENASFFFCHVNAEQKIKQKMLLELVVSKWESFLNPRSILPTVESVSGVCHLYVTDKFGWSCKISVNNFTVSAGKNLVSEASLMGKSQNEILLRFHGNPFKFCKKRYAERSYCIKVTPFDLRHREMFTYELKGRTAWQAWSCVAGSVDDDDNEENQDVMQPILPSYSVAHIAILSSDDPHYREQSPSGDRFKVDSDYFVFRTRSVAVEFLGFRIELFTYDEQNGPSTDRFAIAYALPSSFHGTFGVAGEPLLVNNRPVGQINVEYLFIRPLLTSCWIQKMDISYAKHWKKRQPLEVGHRGMGNSYTKMNAGRENTIHSLNTAAKRGADYVEFDVQLSKDKIAVIFHDFHVLVTVAKRRTPRLESQPPEAANDYHEIAVKDLRLKQLQLLRLEHYKAQTQTKQNYTKVSAEADEQDERLPFPALVDALRQVDSSVGFNIEIKYPMMQKNGLHECENYFERNDYIDIILNDVLESAGDRRIVFSSFDPDCCALLAAKQHLYPVLFLCVGVTTRYEPFVDLRSSTSNSAVNFAACIDILGVNFHTEDLLRDPSPIQRARKLGLISFVWGDDLDNKENIDYFKKVLRVDGLIYDRIGEIETRRNVFLVEREAKASLFRQSNSPTASRTVSLDEGPPSPTASENSHSSGSTISSNNSFYLSHSQASFPAKKMSIALEDVQVNTSSNGLHDKNLFTSNNCLDSTPHS</sequence>
<dbReference type="SMART" id="SM01065">
    <property type="entry name" value="CBM_2"/>
    <property type="match status" value="1"/>
</dbReference>
<dbReference type="STRING" id="6293.A0A1I8EAM5"/>
<dbReference type="Pfam" id="PF03009">
    <property type="entry name" value="GDPD"/>
    <property type="match status" value="1"/>
</dbReference>
<dbReference type="PANTHER" id="PTHR22958:SF1">
    <property type="entry name" value="GLYCEROPHOSPHOCHOLINE PHOSPHODIESTERASE GPCPD1"/>
    <property type="match status" value="1"/>
</dbReference>
<dbReference type="PROSITE" id="PS51166">
    <property type="entry name" value="CBM20"/>
    <property type="match status" value="1"/>
</dbReference>
<dbReference type="InterPro" id="IPR013784">
    <property type="entry name" value="Carb-bd-like_fold"/>
</dbReference>
<feature type="domain" description="GP-PDE" evidence="5">
    <location>
        <begin position="384"/>
        <end position="690"/>
    </location>
</feature>
<dbReference type="WBParaSite" id="maker-PairedContig_1205-snap-gene-0.15-mRNA-1">
    <property type="protein sequence ID" value="maker-PairedContig_1205-snap-gene-0.15-mRNA-1"/>
    <property type="gene ID" value="maker-PairedContig_1205-snap-gene-0.15"/>
</dbReference>
<proteinExistence type="inferred from homology"/>
<dbReference type="GO" id="GO:2001070">
    <property type="term" value="F:starch binding"/>
    <property type="evidence" value="ECO:0007669"/>
    <property type="project" value="InterPro"/>
</dbReference>
<feature type="region of interest" description="Disordered" evidence="3">
    <location>
        <begin position="705"/>
        <end position="738"/>
    </location>
</feature>
<dbReference type="FunFam" id="3.20.20.190:FF:000032">
    <property type="entry name" value="Glycerophosphoryl diester phosphodiesterase, putative"/>
    <property type="match status" value="1"/>
</dbReference>
<dbReference type="PROSITE" id="PS51704">
    <property type="entry name" value="GP_PDE"/>
    <property type="match status" value="1"/>
</dbReference>
<accession>A0A1I8EAM5</accession>
<dbReference type="GO" id="GO:0046475">
    <property type="term" value="P:glycerophospholipid catabolic process"/>
    <property type="evidence" value="ECO:0007669"/>
    <property type="project" value="TreeGrafter"/>
</dbReference>
<dbReference type="SUPFAM" id="SSF49452">
    <property type="entry name" value="Starch-binding domain-like"/>
    <property type="match status" value="1"/>
</dbReference>
<name>A0A1I8EAM5_WUCBA</name>
<dbReference type="InterPro" id="IPR057506">
    <property type="entry name" value="C2_GPCPD1"/>
</dbReference>
<evidence type="ECO:0000313" key="6">
    <source>
        <dbReference type="WBParaSite" id="maker-PairedContig_1205-snap-gene-0.15-mRNA-1"/>
    </source>
</evidence>
<keyword evidence="2" id="KW-0378">Hydrolase</keyword>
<dbReference type="Gene3D" id="3.20.20.190">
    <property type="entry name" value="Phosphatidylinositol (PI) phosphodiesterase"/>
    <property type="match status" value="1"/>
</dbReference>
<evidence type="ECO:0000256" key="3">
    <source>
        <dbReference type="SAM" id="MobiDB-lite"/>
    </source>
</evidence>
<reference evidence="6" key="1">
    <citation type="submission" date="2016-11" db="UniProtKB">
        <authorList>
            <consortium name="WormBaseParasite"/>
        </authorList>
    </citation>
    <scope>IDENTIFICATION</scope>
    <source>
        <strain evidence="6">pt0022</strain>
    </source>
</reference>
<organism evidence="6">
    <name type="scientific">Wuchereria bancrofti</name>
    <dbReference type="NCBI Taxonomy" id="6293"/>
    <lineage>
        <taxon>Eukaryota</taxon>
        <taxon>Metazoa</taxon>
        <taxon>Ecdysozoa</taxon>
        <taxon>Nematoda</taxon>
        <taxon>Chromadorea</taxon>
        <taxon>Rhabditida</taxon>
        <taxon>Spirurina</taxon>
        <taxon>Spiruromorpha</taxon>
        <taxon>Filarioidea</taxon>
        <taxon>Onchocercidae</taxon>
        <taxon>Wuchereria</taxon>
    </lineage>
</organism>
<dbReference type="InterPro" id="IPR013783">
    <property type="entry name" value="Ig-like_fold"/>
</dbReference>
<evidence type="ECO:0000256" key="2">
    <source>
        <dbReference type="ARBA" id="ARBA00022801"/>
    </source>
</evidence>
<dbReference type="InterPro" id="IPR030395">
    <property type="entry name" value="GP_PDE_dom"/>
</dbReference>
<evidence type="ECO:0000256" key="1">
    <source>
        <dbReference type="ARBA" id="ARBA00007277"/>
    </source>
</evidence>
<protein>
    <recommendedName>
        <fullName evidence="7">GP-PDE domain-containing protein</fullName>
    </recommendedName>
</protein>
<dbReference type="GO" id="GO:0047389">
    <property type="term" value="F:glycerophosphocholine phosphodiesterase activity"/>
    <property type="evidence" value="ECO:0007669"/>
    <property type="project" value="TreeGrafter"/>
</dbReference>
<dbReference type="PANTHER" id="PTHR22958">
    <property type="entry name" value="GLYCEROPHOSPHORYL DIESTER PHOSPHODIESTERASE"/>
    <property type="match status" value="1"/>
</dbReference>
<dbReference type="InterPro" id="IPR017946">
    <property type="entry name" value="PLC-like_Pdiesterase_TIM-brl"/>
</dbReference>
<feature type="compositionally biased region" description="Low complexity" evidence="3">
    <location>
        <begin position="728"/>
        <end position="738"/>
    </location>
</feature>
<dbReference type="InterPro" id="IPR002044">
    <property type="entry name" value="CBM20"/>
</dbReference>
<feature type="region of interest" description="Disordered" evidence="3">
    <location>
        <begin position="771"/>
        <end position="792"/>
    </location>
</feature>
<dbReference type="Gene3D" id="2.60.40.10">
    <property type="entry name" value="Immunoglobulins"/>
    <property type="match status" value="1"/>
</dbReference>
<dbReference type="SUPFAM" id="SSF51695">
    <property type="entry name" value="PLC-like phosphodiesterases"/>
    <property type="match status" value="1"/>
</dbReference>
<comment type="similarity">
    <text evidence="1">Belongs to the glycerophosphoryl diester phosphodiesterase family.</text>
</comment>
<evidence type="ECO:0000259" key="4">
    <source>
        <dbReference type="PROSITE" id="PS51166"/>
    </source>
</evidence>
<evidence type="ECO:0000259" key="5">
    <source>
        <dbReference type="PROSITE" id="PS51704"/>
    </source>
</evidence>